<protein>
    <recommendedName>
        <fullName evidence="3">DUF2452 domain-containing protein</fullName>
    </recommendedName>
</protein>
<dbReference type="Pfam" id="PF10504">
    <property type="entry name" value="DUF2452"/>
    <property type="match status" value="1"/>
</dbReference>
<reference evidence="1 2" key="1">
    <citation type="journal article" date="2024" name="bioRxiv">
        <title>A reference genome for Trichogramma kaykai: A tiny desert-dwelling parasitoid wasp with competing sex-ratio distorters.</title>
        <authorList>
            <person name="Culotta J."/>
            <person name="Lindsey A.R."/>
        </authorList>
    </citation>
    <scope>NUCLEOTIDE SEQUENCE [LARGE SCALE GENOMIC DNA]</scope>
    <source>
        <strain evidence="1 2">KSX58</strain>
    </source>
</reference>
<evidence type="ECO:0000313" key="2">
    <source>
        <dbReference type="Proteomes" id="UP001627154"/>
    </source>
</evidence>
<accession>A0ABD2X7H0</accession>
<proteinExistence type="predicted"/>
<keyword evidence="2" id="KW-1185">Reference proteome</keyword>
<comment type="caution">
    <text evidence="1">The sequence shown here is derived from an EMBL/GenBank/DDBJ whole genome shotgun (WGS) entry which is preliminary data.</text>
</comment>
<name>A0ABD2X7H0_9HYME</name>
<dbReference type="PANTHER" id="PTHR14553:SF1">
    <property type="entry name" value="SIMILAR TO CHROMOSOME 1 OPEN READING FRAME 50"/>
    <property type="match status" value="1"/>
</dbReference>
<evidence type="ECO:0000313" key="1">
    <source>
        <dbReference type="EMBL" id="KAL3401139.1"/>
    </source>
</evidence>
<dbReference type="InterPro" id="IPR019534">
    <property type="entry name" value="DUF2452"/>
</dbReference>
<dbReference type="AlphaFoldDB" id="A0ABD2X7H0"/>
<evidence type="ECO:0008006" key="3">
    <source>
        <dbReference type="Google" id="ProtNLM"/>
    </source>
</evidence>
<organism evidence="1 2">
    <name type="scientific">Trichogramma kaykai</name>
    <dbReference type="NCBI Taxonomy" id="54128"/>
    <lineage>
        <taxon>Eukaryota</taxon>
        <taxon>Metazoa</taxon>
        <taxon>Ecdysozoa</taxon>
        <taxon>Arthropoda</taxon>
        <taxon>Hexapoda</taxon>
        <taxon>Insecta</taxon>
        <taxon>Pterygota</taxon>
        <taxon>Neoptera</taxon>
        <taxon>Endopterygota</taxon>
        <taxon>Hymenoptera</taxon>
        <taxon>Apocrita</taxon>
        <taxon>Proctotrupomorpha</taxon>
        <taxon>Chalcidoidea</taxon>
        <taxon>Trichogrammatidae</taxon>
        <taxon>Trichogramma</taxon>
    </lineage>
</organism>
<dbReference type="EMBL" id="JBJJXI010000049">
    <property type="protein sequence ID" value="KAL3401139.1"/>
    <property type="molecule type" value="Genomic_DNA"/>
</dbReference>
<gene>
    <name evidence="1" type="ORF">TKK_005760</name>
</gene>
<sequence length="196" mass="22387">MVFNYLKRKNTDLYTMDCTSNKVALVERNMAPLNVQLVDAKAIAKKAPNDLVELAMEIQKADNSVKVSACSKLQVIAEQMRFLQQQAQRILLEAKENSSRHHAACNFVKHPGNIYHLYEKESGQSYFSMLSPQEWGESGPNQIYKGSFRLEHDYSWTPVSEVETKDKELALINRLYENNELSSNVSLTEYMSISDS</sequence>
<dbReference type="Proteomes" id="UP001627154">
    <property type="component" value="Unassembled WGS sequence"/>
</dbReference>
<dbReference type="PANTHER" id="PTHR14553">
    <property type="entry name" value="UNCHARACTERIZED PROTEIN C1ORF50"/>
    <property type="match status" value="1"/>
</dbReference>